<dbReference type="Proteomes" id="UP001501495">
    <property type="component" value="Unassembled WGS sequence"/>
</dbReference>
<dbReference type="Pfam" id="PF13413">
    <property type="entry name" value="HTH_25"/>
    <property type="match status" value="1"/>
</dbReference>
<evidence type="ECO:0000313" key="3">
    <source>
        <dbReference type="EMBL" id="GAA4120060.1"/>
    </source>
</evidence>
<sequence>MRRNTAVAGGVGIAASVVALAYLLRALQDGSARDWILLVVLAAIAVVYLQSLWDARTPLFVADEVGVRMRTGKEWRGLAWTDIEAVEVLRRRGWRDGALDVLPRGPVEDADPISIPLSLATRIGGIEPAPGSDRVAALVEGLNALADGHAEVAEIEGYEYVDEDEWAAAHDEPSLEDAGVHLDELPDATPGGAAAFSRPLPAAPVSEDLPGAPEPTRVFRPLLDRVTNALAERRPRRPLAEPAVEPATGPAPAPFVGVAAPVSVGGAPVVAMLSASPTPSPLRAPIVAVRAEVASDLARLDLVEGATALAPQAREDDDERRPALPEARELRRPGSIDLVEDTLLWSQTASAASAAFVDAEDADAGDVVPEAEPAPVRTPIIGPQLAAARARLELSVDQLAERTRIRPHVIESIEIDDFGPCGGDFYARGHLRTLARVLGLDAAPLVAAYDDRYADAPIDPRRVFEAELAGAAIRGTRGGPNWSVLIAGVMVVVLGWSIMRLVTDAPTPVREPLGAFAPAGSTAGGTGGSVPVVLTAAGGGARVWVRDAENKLVFRGTLAFGETKVLRGVAQPVRVQSSDGSLEVTVDGTDHGALGRTGRPAQATFVASD</sequence>
<comment type="caution">
    <text evidence="3">The sequence shown here is derived from an EMBL/GenBank/DDBJ whole genome shotgun (WGS) entry which is preliminary data.</text>
</comment>
<accession>A0ABP7XKA8</accession>
<reference evidence="4" key="1">
    <citation type="journal article" date="2019" name="Int. J. Syst. Evol. Microbiol.">
        <title>The Global Catalogue of Microorganisms (GCM) 10K type strain sequencing project: providing services to taxonomists for standard genome sequencing and annotation.</title>
        <authorList>
            <consortium name="The Broad Institute Genomics Platform"/>
            <consortium name="The Broad Institute Genome Sequencing Center for Infectious Disease"/>
            <person name="Wu L."/>
            <person name="Ma J."/>
        </authorList>
    </citation>
    <scope>NUCLEOTIDE SEQUENCE [LARGE SCALE GENOMIC DNA]</scope>
    <source>
        <strain evidence="4">JCM 16703</strain>
    </source>
</reference>
<feature type="transmembrane region" description="Helical" evidence="2">
    <location>
        <begin position="35"/>
        <end position="53"/>
    </location>
</feature>
<evidence type="ECO:0008006" key="5">
    <source>
        <dbReference type="Google" id="ProtNLM"/>
    </source>
</evidence>
<evidence type="ECO:0000256" key="2">
    <source>
        <dbReference type="SAM" id="Phobius"/>
    </source>
</evidence>
<protein>
    <recommendedName>
        <fullName evidence="5">DUF4115 domain-containing protein</fullName>
    </recommendedName>
</protein>
<proteinExistence type="predicted"/>
<keyword evidence="2" id="KW-0472">Membrane</keyword>
<evidence type="ECO:0000256" key="1">
    <source>
        <dbReference type="SAM" id="MobiDB-lite"/>
    </source>
</evidence>
<feature type="region of interest" description="Disordered" evidence="1">
    <location>
        <begin position="230"/>
        <end position="251"/>
    </location>
</feature>
<evidence type="ECO:0000313" key="4">
    <source>
        <dbReference type="Proteomes" id="UP001501495"/>
    </source>
</evidence>
<dbReference type="InterPro" id="IPR050400">
    <property type="entry name" value="Bact_Cytoskel_RodZ"/>
</dbReference>
<dbReference type="Gene3D" id="1.10.260.40">
    <property type="entry name" value="lambda repressor-like DNA-binding domains"/>
    <property type="match status" value="1"/>
</dbReference>
<keyword evidence="2" id="KW-0812">Transmembrane</keyword>
<dbReference type="EMBL" id="BAAAZH010000016">
    <property type="protein sequence ID" value="GAA4120060.1"/>
    <property type="molecule type" value="Genomic_DNA"/>
</dbReference>
<dbReference type="InterPro" id="IPR010982">
    <property type="entry name" value="Lambda_DNA-bd_dom_sf"/>
</dbReference>
<organism evidence="3 4">
    <name type="scientific">Nocardioides fonticola</name>
    <dbReference type="NCBI Taxonomy" id="450363"/>
    <lineage>
        <taxon>Bacteria</taxon>
        <taxon>Bacillati</taxon>
        <taxon>Actinomycetota</taxon>
        <taxon>Actinomycetes</taxon>
        <taxon>Propionibacteriales</taxon>
        <taxon>Nocardioidaceae</taxon>
        <taxon>Nocardioides</taxon>
    </lineage>
</organism>
<keyword evidence="2" id="KW-1133">Transmembrane helix</keyword>
<feature type="transmembrane region" description="Helical" evidence="2">
    <location>
        <begin position="482"/>
        <end position="502"/>
    </location>
</feature>
<dbReference type="PANTHER" id="PTHR34475">
    <property type="match status" value="1"/>
</dbReference>
<gene>
    <name evidence="3" type="ORF">GCM10022215_23200</name>
</gene>
<feature type="compositionally biased region" description="Basic and acidic residues" evidence="1">
    <location>
        <begin position="319"/>
        <end position="332"/>
    </location>
</feature>
<feature type="region of interest" description="Disordered" evidence="1">
    <location>
        <begin position="309"/>
        <end position="332"/>
    </location>
</feature>
<dbReference type="PANTHER" id="PTHR34475:SF1">
    <property type="entry name" value="CYTOSKELETON PROTEIN RODZ"/>
    <property type="match status" value="1"/>
</dbReference>
<feature type="compositionally biased region" description="Low complexity" evidence="1">
    <location>
        <begin position="240"/>
        <end position="251"/>
    </location>
</feature>
<feature type="transmembrane region" description="Helical" evidence="2">
    <location>
        <begin position="6"/>
        <end position="23"/>
    </location>
</feature>
<name>A0ABP7XKA8_9ACTN</name>
<keyword evidence="4" id="KW-1185">Reference proteome</keyword>